<protein>
    <submittedName>
        <fullName evidence="3">Aldolase</fullName>
    </submittedName>
</protein>
<evidence type="ECO:0000256" key="1">
    <source>
        <dbReference type="ARBA" id="ARBA00023211"/>
    </source>
</evidence>
<keyword evidence="1" id="KW-0464">Manganese</keyword>
<gene>
    <name evidence="3" type="ORF">FEF26_14770</name>
</gene>
<reference evidence="3 4" key="1">
    <citation type="submission" date="2019-05" db="EMBL/GenBank/DDBJ databases">
        <title>Nesterenkonia sp. GY074 isolated from the Southern Atlantic Ocean.</title>
        <authorList>
            <person name="Zhang G."/>
        </authorList>
    </citation>
    <scope>NUCLEOTIDE SEQUENCE [LARGE SCALE GENOMIC DNA]</scope>
    <source>
        <strain evidence="3 4">GY074</strain>
    </source>
</reference>
<dbReference type="InterPro" id="IPR050073">
    <property type="entry name" value="2-IPM_HCS-like"/>
</dbReference>
<dbReference type="RefSeq" id="WP_138254303.1">
    <property type="nucleotide sequence ID" value="NZ_VAVZ01000065.1"/>
</dbReference>
<dbReference type="PANTHER" id="PTHR10277:SF9">
    <property type="entry name" value="2-ISOPROPYLMALATE SYNTHASE 1, CHLOROPLASTIC-RELATED"/>
    <property type="match status" value="1"/>
</dbReference>
<dbReference type="SUPFAM" id="SSF51569">
    <property type="entry name" value="Aldolase"/>
    <property type="match status" value="1"/>
</dbReference>
<name>A0A5R9B6X7_9MICC</name>
<dbReference type="Gene3D" id="3.20.20.70">
    <property type="entry name" value="Aldolase class I"/>
    <property type="match status" value="1"/>
</dbReference>
<accession>A0A5R9B6X7</accession>
<feature type="domain" description="Pyruvate carboxyltransferase" evidence="2">
    <location>
        <begin position="10"/>
        <end position="269"/>
    </location>
</feature>
<dbReference type="PANTHER" id="PTHR10277">
    <property type="entry name" value="HOMOCITRATE SYNTHASE-RELATED"/>
    <property type="match status" value="1"/>
</dbReference>
<dbReference type="GO" id="GO:0009098">
    <property type="term" value="P:L-leucine biosynthetic process"/>
    <property type="evidence" value="ECO:0007669"/>
    <property type="project" value="TreeGrafter"/>
</dbReference>
<dbReference type="CDD" id="cd07944">
    <property type="entry name" value="DRE_TIM_HOA_like"/>
    <property type="match status" value="1"/>
</dbReference>
<dbReference type="Pfam" id="PF00682">
    <property type="entry name" value="HMGL-like"/>
    <property type="match status" value="1"/>
</dbReference>
<dbReference type="AlphaFoldDB" id="A0A5R9B6X7"/>
<sequence>MTKTEGAEQPTFLDCTFRDGGYYNAWDFSPQTVLDYLEAMPATGVDVLEMGFRSLKTKGFAGAAAYTTDEWLRTLPLPGKKTIGVMVNGAEIVGNTPQNEVLERLFPNAADSSPVDLVRVACHVHEFQNALPAVNWLKERGYQVGYNLMQVSDRTEDEVKALARAAAKYPLDVLYFADSFGSMDPDQAAQIIQWMRTEWSGPMGIHTHDNKGLALSNSMRAIKEGVTWVDSTVTGMGRGPGNARTEELAIEMASHRGHDINYVPLMGLLRKHFKPMQEHYGWGTNPYYYMSAEYSIHPTYIQTMLGDARYDEEDILAVIDHLRVEGGAKYDMHTMDAAREFYGADPTGQWAPNQLMKNREVLLLGTGPGVATYQEPLEQFIRANKPLVIALNTQTGISSELIDIRAASHPIRLLADSEIHTDLPQPLMTPFSMLPEDAKASLGSKKVLDFGLQVQADTFAFDEKHCVAPTSLVMAYVFAAVASGEANSLYLAGFDGFPAGDMRNNQSQKILNQYRGHPQAVPVTAITPTTYEVAQASVYGML</sequence>
<evidence type="ECO:0000259" key="2">
    <source>
        <dbReference type="PROSITE" id="PS50991"/>
    </source>
</evidence>
<dbReference type="OrthoDB" id="9803573at2"/>
<dbReference type="Proteomes" id="UP000310458">
    <property type="component" value="Unassembled WGS sequence"/>
</dbReference>
<dbReference type="PROSITE" id="PS50991">
    <property type="entry name" value="PYR_CT"/>
    <property type="match status" value="1"/>
</dbReference>
<evidence type="ECO:0000313" key="4">
    <source>
        <dbReference type="Proteomes" id="UP000310458"/>
    </source>
</evidence>
<dbReference type="InterPro" id="IPR000891">
    <property type="entry name" value="PYR_CT"/>
</dbReference>
<evidence type="ECO:0000313" key="3">
    <source>
        <dbReference type="EMBL" id="TLP92373.1"/>
    </source>
</evidence>
<organism evidence="3 4">
    <name type="scientific">Nesterenkonia salmonea</name>
    <dbReference type="NCBI Taxonomy" id="1804987"/>
    <lineage>
        <taxon>Bacteria</taxon>
        <taxon>Bacillati</taxon>
        <taxon>Actinomycetota</taxon>
        <taxon>Actinomycetes</taxon>
        <taxon>Micrococcales</taxon>
        <taxon>Micrococcaceae</taxon>
        <taxon>Nesterenkonia</taxon>
    </lineage>
</organism>
<dbReference type="InterPro" id="IPR013785">
    <property type="entry name" value="Aldolase_TIM"/>
</dbReference>
<dbReference type="EMBL" id="VAVZ01000065">
    <property type="protein sequence ID" value="TLP92373.1"/>
    <property type="molecule type" value="Genomic_DNA"/>
</dbReference>
<proteinExistence type="predicted"/>
<keyword evidence="4" id="KW-1185">Reference proteome</keyword>
<dbReference type="GO" id="GO:0003852">
    <property type="term" value="F:2-isopropylmalate synthase activity"/>
    <property type="evidence" value="ECO:0007669"/>
    <property type="project" value="TreeGrafter"/>
</dbReference>
<comment type="caution">
    <text evidence="3">The sequence shown here is derived from an EMBL/GenBank/DDBJ whole genome shotgun (WGS) entry which is preliminary data.</text>
</comment>